<dbReference type="PROSITE" id="PS00086">
    <property type="entry name" value="CYTOCHROME_P450"/>
    <property type="match status" value="1"/>
</dbReference>
<evidence type="ECO:0000313" key="6">
    <source>
        <dbReference type="Proteomes" id="UP001204953"/>
    </source>
</evidence>
<dbReference type="InterPro" id="IPR001128">
    <property type="entry name" value="Cyt_P450"/>
</dbReference>
<keyword evidence="6" id="KW-1185">Reference proteome</keyword>
<dbReference type="SUPFAM" id="SSF48264">
    <property type="entry name" value="Cytochrome P450"/>
    <property type="match status" value="1"/>
</dbReference>
<name>A0AAE3KLE6_9CYAN</name>
<comment type="cofactor">
    <cofactor evidence="1 3">
        <name>heme</name>
        <dbReference type="ChEBI" id="CHEBI:30413"/>
    </cofactor>
</comment>
<dbReference type="PANTHER" id="PTHR24305">
    <property type="entry name" value="CYTOCHROME P450"/>
    <property type="match status" value="1"/>
</dbReference>
<evidence type="ECO:0000256" key="4">
    <source>
        <dbReference type="RuleBase" id="RU000461"/>
    </source>
</evidence>
<dbReference type="GO" id="GO:0004497">
    <property type="term" value="F:monooxygenase activity"/>
    <property type="evidence" value="ECO:0007669"/>
    <property type="project" value="UniProtKB-KW"/>
</dbReference>
<comment type="caution">
    <text evidence="5">The sequence shown here is derived from an EMBL/GenBank/DDBJ whole genome shotgun (WGS) entry which is preliminary data.</text>
</comment>
<sequence length="465" mass="53604">MKDGVLNMVVIAEESQNNTGGKFPDGPNTPRFIQTIQGIFQPRKYLEERVLKYGDIYRAKFSGFPAQVVVSNPQAIQELFTADSKLFESGSGNTILQPLVGDSSLLLMDGERHLHQRRLLMPPFHGERMRTYGDLICNLTTETISNWEIGKTFSARAVMQEISLRVILRAVFGVDEGERFEKLRVLFKEMLDSFNSPLTSSVLFIKALQRDWGPWSLWGRFLRKRQQIDELLYGEIRERRSENNVERQDIMSLLMSARDEEGQGMTDVELRDELMTLLFAGHETTATTLAWALYWIHHSPEVREKLLKELEGIKTRDFTEISRLPYLNAVCSETLRIYPVAWFTFARTLKVPMRILDYEFPAGTMLSPCIYLIHHRPDIYPEPNSFKPERFLERQFSAYEFLPFGGGNRRCIGMAFALFEMKLVLVNILSQYTLALANKRPIQPARRGITFAPATDVRMVVKGKR</sequence>
<dbReference type="AlphaFoldDB" id="A0AAE3KLE6"/>
<keyword evidence="3 4" id="KW-0479">Metal-binding</keyword>
<dbReference type="GO" id="GO:0016705">
    <property type="term" value="F:oxidoreductase activity, acting on paired donors, with incorporation or reduction of molecular oxygen"/>
    <property type="evidence" value="ECO:0007669"/>
    <property type="project" value="InterPro"/>
</dbReference>
<dbReference type="InterPro" id="IPR002401">
    <property type="entry name" value="Cyt_P450_E_grp-I"/>
</dbReference>
<dbReference type="Proteomes" id="UP001204953">
    <property type="component" value="Unassembled WGS sequence"/>
</dbReference>
<proteinExistence type="inferred from homology"/>
<dbReference type="PRINTS" id="PR00385">
    <property type="entry name" value="P450"/>
</dbReference>
<evidence type="ECO:0000256" key="2">
    <source>
        <dbReference type="ARBA" id="ARBA00010617"/>
    </source>
</evidence>
<evidence type="ECO:0000256" key="1">
    <source>
        <dbReference type="ARBA" id="ARBA00001971"/>
    </source>
</evidence>
<keyword evidence="4" id="KW-0560">Oxidoreductase</keyword>
<feature type="binding site" description="axial binding residue" evidence="3">
    <location>
        <position position="411"/>
    </location>
    <ligand>
        <name>heme</name>
        <dbReference type="ChEBI" id="CHEBI:30413"/>
    </ligand>
    <ligandPart>
        <name>Fe</name>
        <dbReference type="ChEBI" id="CHEBI:18248"/>
    </ligandPart>
</feature>
<dbReference type="Pfam" id="PF00067">
    <property type="entry name" value="p450"/>
    <property type="match status" value="1"/>
</dbReference>
<reference evidence="5" key="1">
    <citation type="submission" date="2022-06" db="EMBL/GenBank/DDBJ databases">
        <title>New cyanobacteria of genus Symplocastrum in benthos of Lake Baikal.</title>
        <authorList>
            <person name="Sorokovikova E."/>
            <person name="Tikhonova I."/>
            <person name="Krasnopeev A."/>
            <person name="Evseev P."/>
            <person name="Gladkikh A."/>
            <person name="Belykh O."/>
        </authorList>
    </citation>
    <scope>NUCLEOTIDE SEQUENCE</scope>
    <source>
        <strain evidence="5">BBK-W-15</strain>
    </source>
</reference>
<gene>
    <name evidence="5" type="ORF">NJ959_03910</name>
</gene>
<dbReference type="GO" id="GO:0020037">
    <property type="term" value="F:heme binding"/>
    <property type="evidence" value="ECO:0007669"/>
    <property type="project" value="InterPro"/>
</dbReference>
<dbReference type="PANTHER" id="PTHR24305:SF166">
    <property type="entry name" value="CYTOCHROME P450 12A4, MITOCHONDRIAL-RELATED"/>
    <property type="match status" value="1"/>
</dbReference>
<dbReference type="CDD" id="cd11053">
    <property type="entry name" value="CYP110-like"/>
    <property type="match status" value="1"/>
</dbReference>
<accession>A0AAE3KLE6</accession>
<organism evidence="5 6">
    <name type="scientific">Limnofasciculus baicalensis BBK-W-15</name>
    <dbReference type="NCBI Taxonomy" id="2699891"/>
    <lineage>
        <taxon>Bacteria</taxon>
        <taxon>Bacillati</taxon>
        <taxon>Cyanobacteriota</taxon>
        <taxon>Cyanophyceae</taxon>
        <taxon>Coleofasciculales</taxon>
        <taxon>Coleofasciculaceae</taxon>
        <taxon>Limnofasciculus</taxon>
        <taxon>Limnofasciculus baicalensis</taxon>
    </lineage>
</organism>
<evidence type="ECO:0000256" key="3">
    <source>
        <dbReference type="PIRSR" id="PIRSR602401-1"/>
    </source>
</evidence>
<evidence type="ECO:0000313" key="5">
    <source>
        <dbReference type="EMBL" id="MCP2727621.1"/>
    </source>
</evidence>
<dbReference type="InterPro" id="IPR036396">
    <property type="entry name" value="Cyt_P450_sf"/>
</dbReference>
<dbReference type="GO" id="GO:0005506">
    <property type="term" value="F:iron ion binding"/>
    <property type="evidence" value="ECO:0007669"/>
    <property type="project" value="InterPro"/>
</dbReference>
<keyword evidence="3 4" id="KW-0408">Iron</keyword>
<keyword evidence="3 4" id="KW-0349">Heme</keyword>
<dbReference type="InterPro" id="IPR017972">
    <property type="entry name" value="Cyt_P450_CS"/>
</dbReference>
<keyword evidence="4" id="KW-0503">Monooxygenase</keyword>
<dbReference type="EMBL" id="JAMZMM010000021">
    <property type="protein sequence ID" value="MCP2727621.1"/>
    <property type="molecule type" value="Genomic_DNA"/>
</dbReference>
<dbReference type="Gene3D" id="1.10.630.10">
    <property type="entry name" value="Cytochrome P450"/>
    <property type="match status" value="1"/>
</dbReference>
<dbReference type="PRINTS" id="PR00463">
    <property type="entry name" value="EP450I"/>
</dbReference>
<protein>
    <submittedName>
        <fullName evidence="5">Cytochrome P450</fullName>
    </submittedName>
</protein>
<dbReference type="InterPro" id="IPR050121">
    <property type="entry name" value="Cytochrome_P450_monoxygenase"/>
</dbReference>
<comment type="similarity">
    <text evidence="2 4">Belongs to the cytochrome P450 family.</text>
</comment>